<dbReference type="AlphaFoldDB" id="A0A9W7EM85"/>
<dbReference type="EMBL" id="BRXY01000292">
    <property type="protein sequence ID" value="GMH84318.1"/>
    <property type="molecule type" value="Genomic_DNA"/>
</dbReference>
<sequence length="390" mass="43793">MQKQKLQGMQMMMMQPVGVGATPESTSTMSVGMNNMNRNIYMSLGMWGMQMPMQMPMSHHVLPGVNMNGVGMGVNSGAVQRALYNQQMAQMHVQMQQTMMMQQAAAVQQAQEQWRHNSVQQRVRQLQKLQDQQDQQAHKKNPQSDNNSSSWSALGPGGETQQQSKTEEHQQRDEETKNKYNHNLTTAQTAIHRTNNQALPLPLWPQTQTPPPQIYPVLIPVTQLVRLTPSQTTSQSPRRVLPVRAQNQWKNTPGACIIGADGIRRDRQGRPLRICGVDGCQYETGVTNSMTNHKASIHLIGVVWYPCNVEGCNFRAKRARETKRHRAAKHNIDVVWLSCEYDNCSYKAKDRSNLPTPTSQPSARAYSPPLLLKLPSPPPPSSPPRGTTHP</sequence>
<feature type="compositionally biased region" description="Basic and acidic residues" evidence="1">
    <location>
        <begin position="165"/>
        <end position="176"/>
    </location>
</feature>
<accession>A0A9W7EM85</accession>
<feature type="compositionally biased region" description="Polar residues" evidence="1">
    <location>
        <begin position="353"/>
        <end position="362"/>
    </location>
</feature>
<evidence type="ECO:0000313" key="3">
    <source>
        <dbReference type="EMBL" id="GMH84318.1"/>
    </source>
</evidence>
<evidence type="ECO:0000259" key="2">
    <source>
        <dbReference type="SMART" id="SM00355"/>
    </source>
</evidence>
<reference evidence="4" key="1">
    <citation type="journal article" date="2023" name="Commun. Biol.">
        <title>Genome analysis of Parmales, the sister group of diatoms, reveals the evolutionary specialization of diatoms from phago-mixotrophs to photoautotrophs.</title>
        <authorList>
            <person name="Ban H."/>
            <person name="Sato S."/>
            <person name="Yoshikawa S."/>
            <person name="Yamada K."/>
            <person name="Nakamura Y."/>
            <person name="Ichinomiya M."/>
            <person name="Sato N."/>
            <person name="Blanc-Mathieu R."/>
            <person name="Endo H."/>
            <person name="Kuwata A."/>
            <person name="Ogata H."/>
        </authorList>
    </citation>
    <scope>NUCLEOTIDE SEQUENCE [LARGE SCALE GENOMIC DNA]</scope>
    <source>
        <strain evidence="4">NIES 3701</strain>
    </source>
</reference>
<dbReference type="Proteomes" id="UP001165085">
    <property type="component" value="Unassembled WGS sequence"/>
</dbReference>
<dbReference type="InterPro" id="IPR013087">
    <property type="entry name" value="Znf_C2H2_type"/>
</dbReference>
<comment type="caution">
    <text evidence="3">The sequence shown here is derived from an EMBL/GenBank/DDBJ whole genome shotgun (WGS) entry which is preliminary data.</text>
</comment>
<evidence type="ECO:0000313" key="4">
    <source>
        <dbReference type="Proteomes" id="UP001165085"/>
    </source>
</evidence>
<proteinExistence type="predicted"/>
<dbReference type="SMART" id="SM00355">
    <property type="entry name" value="ZnF_C2H2"/>
    <property type="match status" value="2"/>
</dbReference>
<organism evidence="3 4">
    <name type="scientific">Triparma strigata</name>
    <dbReference type="NCBI Taxonomy" id="1606541"/>
    <lineage>
        <taxon>Eukaryota</taxon>
        <taxon>Sar</taxon>
        <taxon>Stramenopiles</taxon>
        <taxon>Ochrophyta</taxon>
        <taxon>Bolidophyceae</taxon>
        <taxon>Parmales</taxon>
        <taxon>Triparmaceae</taxon>
        <taxon>Triparma</taxon>
    </lineage>
</organism>
<name>A0A9W7EM85_9STRA</name>
<feature type="compositionally biased region" description="Low complexity" evidence="1">
    <location>
        <begin position="119"/>
        <end position="135"/>
    </location>
</feature>
<protein>
    <recommendedName>
        <fullName evidence="2">C2H2-type domain-containing protein</fullName>
    </recommendedName>
</protein>
<feature type="domain" description="C2H2-type" evidence="2">
    <location>
        <begin position="305"/>
        <end position="330"/>
    </location>
</feature>
<gene>
    <name evidence="3" type="ORF">TrST_g719</name>
</gene>
<evidence type="ECO:0000256" key="1">
    <source>
        <dbReference type="SAM" id="MobiDB-lite"/>
    </source>
</evidence>
<feature type="region of interest" description="Disordered" evidence="1">
    <location>
        <begin position="118"/>
        <end position="176"/>
    </location>
</feature>
<feature type="compositionally biased region" description="Polar residues" evidence="1">
    <location>
        <begin position="143"/>
        <end position="152"/>
    </location>
</feature>
<dbReference type="OrthoDB" id="654211at2759"/>
<feature type="domain" description="C2H2-type" evidence="2">
    <location>
        <begin position="273"/>
        <end position="298"/>
    </location>
</feature>
<keyword evidence="4" id="KW-1185">Reference proteome</keyword>
<feature type="region of interest" description="Disordered" evidence="1">
    <location>
        <begin position="350"/>
        <end position="390"/>
    </location>
</feature>